<organism evidence="1 2">
    <name type="scientific">Sedimentibacter acidaminivorans</name>
    <dbReference type="NCBI Taxonomy" id="913099"/>
    <lineage>
        <taxon>Bacteria</taxon>
        <taxon>Bacillati</taxon>
        <taxon>Bacillota</taxon>
        <taxon>Tissierellia</taxon>
        <taxon>Sedimentibacter</taxon>
    </lineage>
</organism>
<dbReference type="Proteomes" id="UP001519342">
    <property type="component" value="Unassembled WGS sequence"/>
</dbReference>
<reference evidence="1 2" key="1">
    <citation type="submission" date="2021-03" db="EMBL/GenBank/DDBJ databases">
        <title>Genomic Encyclopedia of Type Strains, Phase IV (KMG-IV): sequencing the most valuable type-strain genomes for metagenomic binning, comparative biology and taxonomic classification.</title>
        <authorList>
            <person name="Goeker M."/>
        </authorList>
    </citation>
    <scope>NUCLEOTIDE SEQUENCE [LARGE SCALE GENOMIC DNA]</scope>
    <source>
        <strain evidence="1 2">DSM 24004</strain>
    </source>
</reference>
<sequence>MKVTAKNETETIECFHNSNVSKDEFILTLPCCIRTEVVRMKISDIPDLIETLQGFSELLKVSTGGRWTS</sequence>
<protein>
    <submittedName>
        <fullName evidence="1">Uncharacterized protein</fullName>
    </submittedName>
</protein>
<accession>A0ABS4GAC9</accession>
<comment type="caution">
    <text evidence="1">The sequence shown here is derived from an EMBL/GenBank/DDBJ whole genome shotgun (WGS) entry which is preliminary data.</text>
</comment>
<name>A0ABS4GAC9_9FIRM</name>
<dbReference type="EMBL" id="JAGGKS010000001">
    <property type="protein sequence ID" value="MBP1924624.1"/>
    <property type="molecule type" value="Genomic_DNA"/>
</dbReference>
<evidence type="ECO:0000313" key="1">
    <source>
        <dbReference type="EMBL" id="MBP1924624.1"/>
    </source>
</evidence>
<gene>
    <name evidence="1" type="ORF">J2Z76_000477</name>
</gene>
<keyword evidence="2" id="KW-1185">Reference proteome</keyword>
<proteinExistence type="predicted"/>
<dbReference type="RefSeq" id="WP_209510373.1">
    <property type="nucleotide sequence ID" value="NZ_JAGGKS010000001.1"/>
</dbReference>
<evidence type="ECO:0000313" key="2">
    <source>
        <dbReference type="Proteomes" id="UP001519342"/>
    </source>
</evidence>